<dbReference type="PANTHER" id="PTHR10815:SF13">
    <property type="entry name" value="METHYLATED-DNA--PROTEIN-CYSTEINE METHYLTRANSFERASE"/>
    <property type="match status" value="1"/>
</dbReference>
<dbReference type="SUPFAM" id="SSF57884">
    <property type="entry name" value="Ada DNA repair protein, N-terminal domain (N-Ada 10)"/>
    <property type="match status" value="1"/>
</dbReference>
<dbReference type="InterPro" id="IPR036388">
    <property type="entry name" value="WH-like_DNA-bd_sf"/>
</dbReference>
<organism evidence="5 6">
    <name type="scientific">Streptomyces humicola</name>
    <dbReference type="NCBI Taxonomy" id="2953240"/>
    <lineage>
        <taxon>Bacteria</taxon>
        <taxon>Bacillati</taxon>
        <taxon>Actinomycetota</taxon>
        <taxon>Actinomycetes</taxon>
        <taxon>Kitasatosporales</taxon>
        <taxon>Streptomycetaceae</taxon>
        <taxon>Streptomyces</taxon>
    </lineage>
</organism>
<keyword evidence="1" id="KW-0227">DNA damage</keyword>
<gene>
    <name evidence="5" type="ORF">NGB36_32665</name>
</gene>
<evidence type="ECO:0000256" key="1">
    <source>
        <dbReference type="ARBA" id="ARBA00022763"/>
    </source>
</evidence>
<dbReference type="InterPro" id="IPR035451">
    <property type="entry name" value="Ada-like_dom_sf"/>
</dbReference>
<proteinExistence type="predicted"/>
<dbReference type="EMBL" id="JANFNG010000060">
    <property type="protein sequence ID" value="MCQ4085187.1"/>
    <property type="molecule type" value="Genomic_DNA"/>
</dbReference>
<protein>
    <submittedName>
        <fullName evidence="5">MGMT family protein</fullName>
    </submittedName>
</protein>
<sequence length="270" mass="29446">MSPKDKGVEPTQSDLESALAGLLPPAPANFGLRVLRHVGISQQRYDAYVRLDTYAGGLYVAYSPTAVTGAALESAVARPSVFEEQHWSLTHRTAIRSDTPFPGLRQAMRTGRTRNVPVDLAPLGARQQAVLEAVRGIPKGQLRPIGWIAREAHVADDAEVITQALARNPVAVLVPCHRVTYDDGTPCDAGYPPSTGQALRAAEGIDMQRLEELSRRGAVFLGSDTTRIYCHPTCAHARRITPRHQQPFRSAYEARCAGYRACRSCRPVTV</sequence>
<evidence type="ECO:0000256" key="2">
    <source>
        <dbReference type="ARBA" id="ARBA00023159"/>
    </source>
</evidence>
<keyword evidence="6" id="KW-1185">Reference proteome</keyword>
<dbReference type="InterPro" id="IPR004026">
    <property type="entry name" value="Ada_DNA_repair_Zn-bd"/>
</dbReference>
<name>A0ABT1Q5J4_9ACTN</name>
<evidence type="ECO:0000313" key="5">
    <source>
        <dbReference type="EMBL" id="MCQ4085187.1"/>
    </source>
</evidence>
<dbReference type="SUPFAM" id="SSF46767">
    <property type="entry name" value="Methylated DNA-protein cysteine methyltransferase, C-terminal domain"/>
    <property type="match status" value="1"/>
</dbReference>
<dbReference type="InterPro" id="IPR014048">
    <property type="entry name" value="MethylDNA_cys_MeTrfase_DNA-bd"/>
</dbReference>
<dbReference type="Gene3D" id="1.10.10.10">
    <property type="entry name" value="Winged helix-like DNA-binding domain superfamily/Winged helix DNA-binding domain"/>
    <property type="match status" value="1"/>
</dbReference>
<keyword evidence="2" id="KW-0010">Activator</keyword>
<reference evidence="5" key="1">
    <citation type="submission" date="2022-06" db="EMBL/GenBank/DDBJ databases">
        <title>Draft genome sequence of Streptomyces sp. RB6PN25 isolated from peat swamp forest in Thailand.</title>
        <authorList>
            <person name="Duangmal K."/>
            <person name="Klaysubun C."/>
        </authorList>
    </citation>
    <scope>NUCLEOTIDE SEQUENCE</scope>
    <source>
        <strain evidence="5">RB6PN25</strain>
    </source>
</reference>
<evidence type="ECO:0000259" key="4">
    <source>
        <dbReference type="Pfam" id="PF02805"/>
    </source>
</evidence>
<comment type="caution">
    <text evidence="5">The sequence shown here is derived from an EMBL/GenBank/DDBJ whole genome shotgun (WGS) entry which is preliminary data.</text>
</comment>
<dbReference type="InterPro" id="IPR036217">
    <property type="entry name" value="MethylDNA_cys_MeTrfase_DNAb"/>
</dbReference>
<dbReference type="Pfam" id="PF02805">
    <property type="entry name" value="Ada_Zn_binding"/>
    <property type="match status" value="1"/>
</dbReference>
<dbReference type="CDD" id="cd06445">
    <property type="entry name" value="ATase"/>
    <property type="match status" value="1"/>
</dbReference>
<dbReference type="Gene3D" id="3.40.10.10">
    <property type="entry name" value="DNA Methylphosphotriester Repair Domain"/>
    <property type="match status" value="1"/>
</dbReference>
<evidence type="ECO:0000259" key="3">
    <source>
        <dbReference type="Pfam" id="PF01035"/>
    </source>
</evidence>
<dbReference type="Pfam" id="PF01035">
    <property type="entry name" value="DNA_binding_1"/>
    <property type="match status" value="1"/>
</dbReference>
<dbReference type="RefSeq" id="WP_255924312.1">
    <property type="nucleotide sequence ID" value="NZ_JANFNG010000060.1"/>
</dbReference>
<evidence type="ECO:0000313" key="6">
    <source>
        <dbReference type="Proteomes" id="UP001057702"/>
    </source>
</evidence>
<accession>A0ABT1Q5J4</accession>
<dbReference type="PANTHER" id="PTHR10815">
    <property type="entry name" value="METHYLATED-DNA--PROTEIN-CYSTEINE METHYLTRANSFERASE"/>
    <property type="match status" value="1"/>
</dbReference>
<feature type="domain" description="Methylated-DNA-[protein]-cysteine S-methyltransferase DNA binding" evidence="3">
    <location>
        <begin position="127"/>
        <end position="204"/>
    </location>
</feature>
<dbReference type="Proteomes" id="UP001057702">
    <property type="component" value="Unassembled WGS sequence"/>
</dbReference>
<feature type="domain" description="Ada DNA repair metal-binding" evidence="4">
    <location>
        <begin position="217"/>
        <end position="267"/>
    </location>
</feature>